<organism evidence="1">
    <name type="scientific">marine sediment metagenome</name>
    <dbReference type="NCBI Taxonomy" id="412755"/>
    <lineage>
        <taxon>unclassified sequences</taxon>
        <taxon>metagenomes</taxon>
        <taxon>ecological metagenomes</taxon>
    </lineage>
</organism>
<evidence type="ECO:0000313" key="1">
    <source>
        <dbReference type="EMBL" id="GAJ01999.1"/>
    </source>
</evidence>
<name>X1T9R4_9ZZZZ</name>
<protein>
    <submittedName>
        <fullName evidence="1">Uncharacterized protein</fullName>
    </submittedName>
</protein>
<gene>
    <name evidence="1" type="ORF">S12H4_28161</name>
</gene>
<comment type="caution">
    <text evidence="1">The sequence shown here is derived from an EMBL/GenBank/DDBJ whole genome shotgun (WGS) entry which is preliminary data.</text>
</comment>
<reference evidence="1" key="1">
    <citation type="journal article" date="2014" name="Front. Microbiol.">
        <title>High frequency of phylogenetically diverse reductive dehalogenase-homologous genes in deep subseafloor sedimentary metagenomes.</title>
        <authorList>
            <person name="Kawai M."/>
            <person name="Futagami T."/>
            <person name="Toyoda A."/>
            <person name="Takaki Y."/>
            <person name="Nishi S."/>
            <person name="Hori S."/>
            <person name="Arai W."/>
            <person name="Tsubouchi T."/>
            <person name="Morono Y."/>
            <person name="Uchiyama I."/>
            <person name="Ito T."/>
            <person name="Fujiyama A."/>
            <person name="Inagaki F."/>
            <person name="Takami H."/>
        </authorList>
    </citation>
    <scope>NUCLEOTIDE SEQUENCE</scope>
    <source>
        <strain evidence="1">Expedition CK06-06</strain>
    </source>
</reference>
<proteinExistence type="predicted"/>
<sequence length="184" mass="20815">MSYIIAPLRLVKGEGAYPEFAEVLKSVQDAAIMRAKAIWPGYTQGGIYPGDKEFGICPMRAREMLGVTTTLSGTYSFRQNFTGTAWQDVFNYTVREDIIHAFAGFMITDEVLRFLELRFEFGDRKYPIMDIQEAKGWGSFGIIFKEDVGKELIASEESSVLVRGYVEATGYQNVVPLGFQLYKR</sequence>
<dbReference type="AlphaFoldDB" id="X1T9R4"/>
<feature type="non-terminal residue" evidence="1">
    <location>
        <position position="184"/>
    </location>
</feature>
<accession>X1T9R4</accession>
<dbReference type="EMBL" id="BARW01016133">
    <property type="protein sequence ID" value="GAJ01999.1"/>
    <property type="molecule type" value="Genomic_DNA"/>
</dbReference>